<dbReference type="InterPro" id="IPR017930">
    <property type="entry name" value="Myb_dom"/>
</dbReference>
<keyword evidence="8" id="KW-1185">Reference proteome</keyword>
<gene>
    <name evidence="7" type="ORF">POM88_044240</name>
</gene>
<dbReference type="InterPro" id="IPR001005">
    <property type="entry name" value="SANT/Myb"/>
</dbReference>
<dbReference type="Proteomes" id="UP001237642">
    <property type="component" value="Unassembled WGS sequence"/>
</dbReference>
<evidence type="ECO:0000313" key="8">
    <source>
        <dbReference type="Proteomes" id="UP001237642"/>
    </source>
</evidence>
<sequence>MVRPPCCERMNARKGNWSKEEDVKVLPYVPKQRTSNWTDASKKTGPRKCGKSCKHKCSNHLRPDKKHETFTPQEEELIINLHAAIGSRWPIIAQQLPGRTDNDVKNYWNTKLKKKLSGMGIDHVTHKPFSQIISDYSNIGAFPSANARVSYLNRDIASNSFIQKQEQYSPVQFSNYNSIKSPESFLSNSISNYTNDTQPLDLLTQLQSIALVKQPPNSLTNQITQPEFCNEYASSSSSSSPPAILNEGWVPSSFGWRDFLLEDAIPPQTPVQKENSEEVPAQGYLRQVECDIKHTEIEKELNKYDNENPVLSSLKSPAPSSSANNSSFVEAMLDEEHDMFLEFPSLLEEPYYY</sequence>
<feature type="domain" description="Myb-like" evidence="5">
    <location>
        <begin position="9"/>
        <end position="61"/>
    </location>
</feature>
<name>A0AAD8H3E9_9APIA</name>
<protein>
    <submittedName>
        <fullName evidence="7">Transcription factor MYB35</fullName>
    </submittedName>
</protein>
<reference evidence="7" key="2">
    <citation type="submission" date="2023-05" db="EMBL/GenBank/DDBJ databases">
        <authorList>
            <person name="Schelkunov M.I."/>
        </authorList>
    </citation>
    <scope>NUCLEOTIDE SEQUENCE</scope>
    <source>
        <strain evidence="7">Hsosn_3</strain>
        <tissue evidence="7">Leaf</tissue>
    </source>
</reference>
<dbReference type="InterPro" id="IPR009057">
    <property type="entry name" value="Homeodomain-like_sf"/>
</dbReference>
<dbReference type="GO" id="GO:0003677">
    <property type="term" value="F:DNA binding"/>
    <property type="evidence" value="ECO:0007669"/>
    <property type="project" value="UniProtKB-KW"/>
</dbReference>
<reference evidence="7" key="1">
    <citation type="submission" date="2023-02" db="EMBL/GenBank/DDBJ databases">
        <title>Genome of toxic invasive species Heracleum sosnowskyi carries increased number of genes despite the absence of recent whole-genome duplications.</title>
        <authorList>
            <person name="Schelkunov M."/>
            <person name="Shtratnikova V."/>
            <person name="Makarenko M."/>
            <person name="Klepikova A."/>
            <person name="Omelchenko D."/>
            <person name="Novikova G."/>
            <person name="Obukhova E."/>
            <person name="Bogdanov V."/>
            <person name="Penin A."/>
            <person name="Logacheva M."/>
        </authorList>
    </citation>
    <scope>NUCLEOTIDE SEQUENCE</scope>
    <source>
        <strain evidence="7">Hsosn_3</strain>
        <tissue evidence="7">Leaf</tissue>
    </source>
</reference>
<feature type="domain" description="HTH myb-type" evidence="6">
    <location>
        <begin position="62"/>
        <end position="116"/>
    </location>
</feature>
<evidence type="ECO:0000313" key="7">
    <source>
        <dbReference type="EMBL" id="KAK1359766.1"/>
    </source>
</evidence>
<dbReference type="AlphaFoldDB" id="A0AAD8H3E9"/>
<evidence type="ECO:0000256" key="3">
    <source>
        <dbReference type="ARBA" id="ARBA00023125"/>
    </source>
</evidence>
<dbReference type="EMBL" id="JAUIZM010000010">
    <property type="protein sequence ID" value="KAK1359766.1"/>
    <property type="molecule type" value="Genomic_DNA"/>
</dbReference>
<accession>A0AAD8H3E9</accession>
<evidence type="ECO:0000256" key="4">
    <source>
        <dbReference type="ARBA" id="ARBA00023242"/>
    </source>
</evidence>
<evidence type="ECO:0000256" key="1">
    <source>
        <dbReference type="ARBA" id="ARBA00004123"/>
    </source>
</evidence>
<comment type="subcellular location">
    <subcellularLocation>
        <location evidence="1">Nucleus</location>
    </subcellularLocation>
</comment>
<dbReference type="SUPFAM" id="SSF46689">
    <property type="entry name" value="Homeodomain-like"/>
    <property type="match status" value="1"/>
</dbReference>
<proteinExistence type="predicted"/>
<dbReference type="PANTHER" id="PTHR47994">
    <property type="entry name" value="F14D16.11-RELATED"/>
    <property type="match status" value="1"/>
</dbReference>
<keyword evidence="4" id="KW-0539">Nucleus</keyword>
<dbReference type="SMART" id="SM00717">
    <property type="entry name" value="SANT"/>
    <property type="match status" value="2"/>
</dbReference>
<comment type="caution">
    <text evidence="7">The sequence shown here is derived from an EMBL/GenBank/DDBJ whole genome shotgun (WGS) entry which is preliminary data.</text>
</comment>
<keyword evidence="3" id="KW-0238">DNA-binding</keyword>
<feature type="domain" description="Myb-like" evidence="5">
    <location>
        <begin position="62"/>
        <end position="112"/>
    </location>
</feature>
<dbReference type="GO" id="GO:0005634">
    <property type="term" value="C:nucleus"/>
    <property type="evidence" value="ECO:0007669"/>
    <property type="project" value="UniProtKB-SubCell"/>
</dbReference>
<organism evidence="7 8">
    <name type="scientific">Heracleum sosnowskyi</name>
    <dbReference type="NCBI Taxonomy" id="360622"/>
    <lineage>
        <taxon>Eukaryota</taxon>
        <taxon>Viridiplantae</taxon>
        <taxon>Streptophyta</taxon>
        <taxon>Embryophyta</taxon>
        <taxon>Tracheophyta</taxon>
        <taxon>Spermatophyta</taxon>
        <taxon>Magnoliopsida</taxon>
        <taxon>eudicotyledons</taxon>
        <taxon>Gunneridae</taxon>
        <taxon>Pentapetalae</taxon>
        <taxon>asterids</taxon>
        <taxon>campanulids</taxon>
        <taxon>Apiales</taxon>
        <taxon>Apiaceae</taxon>
        <taxon>Apioideae</taxon>
        <taxon>apioid superclade</taxon>
        <taxon>Tordylieae</taxon>
        <taxon>Tordyliinae</taxon>
        <taxon>Heracleum</taxon>
    </lineage>
</organism>
<evidence type="ECO:0000256" key="2">
    <source>
        <dbReference type="ARBA" id="ARBA00022737"/>
    </source>
</evidence>
<dbReference type="Pfam" id="PF00249">
    <property type="entry name" value="Myb_DNA-binding"/>
    <property type="match status" value="2"/>
</dbReference>
<evidence type="ECO:0000259" key="6">
    <source>
        <dbReference type="PROSITE" id="PS51294"/>
    </source>
</evidence>
<keyword evidence="2" id="KW-0677">Repeat</keyword>
<dbReference type="FunFam" id="1.10.10.60:FF:000645">
    <property type="entry name" value="Os07g0634900 protein"/>
    <property type="match status" value="1"/>
</dbReference>
<evidence type="ECO:0000259" key="5">
    <source>
        <dbReference type="PROSITE" id="PS50090"/>
    </source>
</evidence>
<dbReference type="CDD" id="cd00167">
    <property type="entry name" value="SANT"/>
    <property type="match status" value="1"/>
</dbReference>
<dbReference type="PROSITE" id="PS50090">
    <property type="entry name" value="MYB_LIKE"/>
    <property type="match status" value="2"/>
</dbReference>
<dbReference type="PANTHER" id="PTHR47994:SF5">
    <property type="entry name" value="F14D16.11-RELATED"/>
    <property type="match status" value="1"/>
</dbReference>
<dbReference type="InterPro" id="IPR015495">
    <property type="entry name" value="Myb_TF_plants"/>
</dbReference>
<dbReference type="PROSITE" id="PS51294">
    <property type="entry name" value="HTH_MYB"/>
    <property type="match status" value="1"/>
</dbReference>
<dbReference type="Gene3D" id="1.10.10.60">
    <property type="entry name" value="Homeodomain-like"/>
    <property type="match status" value="2"/>
</dbReference>